<dbReference type="EMBL" id="FOCX01000020">
    <property type="protein sequence ID" value="SEO83718.1"/>
    <property type="molecule type" value="Genomic_DNA"/>
</dbReference>
<sequence>MNTDTPTDRRLQLPTEARVLSWCGQNFLLDDQDGVSFSVPTDNVDWQSACELAGRHRMEFLLFKLFRDNPDLDYPEVLYQNLESQSNRVKRRNLAMSAELVRLVEKLESNGVCVLAYKGPVVASRAYGDISYRRFVDLDLLVDPSDHQSALEVLREEGYEQKIVKEQLFESILQRPDESILLDLHTRIIPRYFPFQFNFQALHNRQTEVDIGGQSVPTLSTPDAVLAHAIHGSKHRWFRVEWILAVAILIHQTTDTDALFDRAERMGCERMVLLAIVLSRELFDASFRPSIERRLNEPSQSIRVVEDVADTILDWVFTAEWASNKHDKRTHIADFRLRSKLHPNLAMKTRFWISVLTDPREDDFEFVDLPAGLSPLYRVVRPIRLLYEYRGRLADKIS</sequence>
<keyword evidence="1" id="KW-0808">Transferase</keyword>
<reference evidence="2" key="1">
    <citation type="submission" date="2016-10" db="EMBL/GenBank/DDBJ databases">
        <authorList>
            <person name="Varghese N."/>
            <person name="Submissions S."/>
        </authorList>
    </citation>
    <scope>NUCLEOTIDE SEQUENCE [LARGE SCALE GENOMIC DNA]</scope>
    <source>
        <strain evidence="2">IBRC-M 10043</strain>
    </source>
</reference>
<protein>
    <submittedName>
        <fullName evidence="1">Uncharacterized nucleotidyltransferase</fullName>
    </submittedName>
</protein>
<accession>A0A1H8SZE9</accession>
<name>A0A1H8SZE9_9EURY</name>
<dbReference type="RefSeq" id="WP_092662635.1">
    <property type="nucleotide sequence ID" value="NZ_FOCX01000020.1"/>
</dbReference>
<evidence type="ECO:0000313" key="1">
    <source>
        <dbReference type="EMBL" id="SEO83718.1"/>
    </source>
</evidence>
<organism evidence="1 2">
    <name type="scientific">Halorientalis persicus</name>
    <dbReference type="NCBI Taxonomy" id="1367881"/>
    <lineage>
        <taxon>Archaea</taxon>
        <taxon>Methanobacteriati</taxon>
        <taxon>Methanobacteriota</taxon>
        <taxon>Stenosarchaea group</taxon>
        <taxon>Halobacteria</taxon>
        <taxon>Halobacteriales</taxon>
        <taxon>Haloarculaceae</taxon>
        <taxon>Halorientalis</taxon>
    </lineage>
</organism>
<dbReference type="GO" id="GO:0016740">
    <property type="term" value="F:transferase activity"/>
    <property type="evidence" value="ECO:0007669"/>
    <property type="project" value="UniProtKB-KW"/>
</dbReference>
<proteinExistence type="predicted"/>
<dbReference type="Pfam" id="PF14907">
    <property type="entry name" value="NTP_transf_5"/>
    <property type="match status" value="1"/>
</dbReference>
<dbReference type="InterPro" id="IPR039498">
    <property type="entry name" value="NTP_transf_5"/>
</dbReference>
<keyword evidence="2" id="KW-1185">Reference proteome</keyword>
<dbReference type="OrthoDB" id="342621at2157"/>
<dbReference type="AlphaFoldDB" id="A0A1H8SZE9"/>
<gene>
    <name evidence="1" type="ORF">SAMN05216388_102084</name>
</gene>
<evidence type="ECO:0000313" key="2">
    <source>
        <dbReference type="Proteomes" id="UP000198775"/>
    </source>
</evidence>
<dbReference type="Proteomes" id="UP000198775">
    <property type="component" value="Unassembled WGS sequence"/>
</dbReference>